<dbReference type="Proteomes" id="UP000031166">
    <property type="component" value="Unassembled WGS sequence"/>
</dbReference>
<dbReference type="EMBL" id="JWSY01000019">
    <property type="protein sequence ID" value="KIC56849.1"/>
    <property type="molecule type" value="Genomic_DNA"/>
</dbReference>
<dbReference type="PANTHER" id="PTHR42830:SF2">
    <property type="entry name" value="OSMC_OHR FAMILY PROTEIN"/>
    <property type="match status" value="1"/>
</dbReference>
<dbReference type="InterPro" id="IPR052707">
    <property type="entry name" value="OsmC_Ohr_Peroxiredoxin"/>
</dbReference>
<dbReference type="InterPro" id="IPR036102">
    <property type="entry name" value="OsmC/Ohrsf"/>
</dbReference>
<sequence>MGVYEAKVVWNRGDQPFLDKGYSRAHSWSFDGGAVVPGSSAPSSVPVPMSDPAGVDPEEAMIASLSSCHMLWFLAFAANAGLVVDTYVDEASGKMGKDDNGKRYLAEVTLRPFTSFTGREPDQAEIEALHHQAHDHCEMAHSVRATITVEATIG</sequence>
<dbReference type="Gene3D" id="3.30.300.20">
    <property type="match status" value="1"/>
</dbReference>
<dbReference type="AlphaFoldDB" id="A0A0B4C730"/>
<dbReference type="STRING" id="172043.RM53_10810"/>
<dbReference type="InterPro" id="IPR015946">
    <property type="entry name" value="KH_dom-like_a/b"/>
</dbReference>
<organism evidence="1 2">
    <name type="scientific">Brevundimonas nasdae</name>
    <dbReference type="NCBI Taxonomy" id="172043"/>
    <lineage>
        <taxon>Bacteria</taxon>
        <taxon>Pseudomonadati</taxon>
        <taxon>Pseudomonadota</taxon>
        <taxon>Alphaproteobacteria</taxon>
        <taxon>Caulobacterales</taxon>
        <taxon>Caulobacteraceae</taxon>
        <taxon>Brevundimonas</taxon>
    </lineage>
</organism>
<dbReference type="InterPro" id="IPR003718">
    <property type="entry name" value="OsmC/Ohr_fam"/>
</dbReference>
<name>A0A0B4C730_9CAUL</name>
<dbReference type="Pfam" id="PF02566">
    <property type="entry name" value="OsmC"/>
    <property type="match status" value="1"/>
</dbReference>
<gene>
    <name evidence="1" type="ORF">RM53_10810</name>
</gene>
<dbReference type="PANTHER" id="PTHR42830">
    <property type="entry name" value="OSMOTICALLY INDUCIBLE FAMILY PROTEIN"/>
    <property type="match status" value="1"/>
</dbReference>
<reference evidence="1 2" key="1">
    <citation type="submission" date="2014-12" db="EMBL/GenBank/DDBJ databases">
        <title>Genome sequencing of Brevundimonas nasdae TPW30.</title>
        <authorList>
            <person name="Tan P.W."/>
            <person name="Chan K.-G."/>
        </authorList>
    </citation>
    <scope>NUCLEOTIDE SEQUENCE [LARGE SCALE GENOMIC DNA]</scope>
    <source>
        <strain evidence="1 2">TPW30</strain>
    </source>
</reference>
<proteinExistence type="predicted"/>
<evidence type="ECO:0000313" key="1">
    <source>
        <dbReference type="EMBL" id="KIC56849.1"/>
    </source>
</evidence>
<protein>
    <submittedName>
        <fullName evidence="1">Peroxiredoxin</fullName>
    </submittedName>
</protein>
<evidence type="ECO:0000313" key="2">
    <source>
        <dbReference type="Proteomes" id="UP000031166"/>
    </source>
</evidence>
<dbReference type="RefSeq" id="WP_039246678.1">
    <property type="nucleotide sequence ID" value="NZ_JWSY01000019.1"/>
</dbReference>
<comment type="caution">
    <text evidence="1">The sequence shown here is derived from an EMBL/GenBank/DDBJ whole genome shotgun (WGS) entry which is preliminary data.</text>
</comment>
<dbReference type="SUPFAM" id="SSF82784">
    <property type="entry name" value="OsmC-like"/>
    <property type="match status" value="1"/>
</dbReference>
<accession>A0A0B4C730</accession>